<dbReference type="Gene3D" id="1.10.3290.10">
    <property type="entry name" value="Fido-like domain"/>
    <property type="match status" value="1"/>
</dbReference>
<evidence type="ECO:0000259" key="3">
    <source>
        <dbReference type="PROSITE" id="PS51459"/>
    </source>
</evidence>
<dbReference type="AlphaFoldDB" id="A0A9Q3YQ38"/>
<dbReference type="InterPro" id="IPR036597">
    <property type="entry name" value="Fido-like_dom_sf"/>
</dbReference>
<dbReference type="PANTHER" id="PTHR13504">
    <property type="entry name" value="FIDO DOMAIN-CONTAINING PROTEIN DDB_G0283145"/>
    <property type="match status" value="1"/>
</dbReference>
<keyword evidence="5" id="KW-1185">Reference proteome</keyword>
<gene>
    <name evidence="4" type="ORF">LL252_01580</name>
</gene>
<feature type="binding site" evidence="2">
    <location>
        <begin position="213"/>
        <end position="220"/>
    </location>
    <ligand>
        <name>ATP</name>
        <dbReference type="ChEBI" id="CHEBI:30616"/>
    </ligand>
</feature>
<reference evidence="4" key="1">
    <citation type="submission" date="2021-10" db="EMBL/GenBank/DDBJ databases">
        <title>The diversity and Nitrogen Metabolism of Culturable Nitrate-Utilizing Bacteria Within the Oxygen Minimum Zone of the Changjiang (Yangtze River)Estuary.</title>
        <authorList>
            <person name="Zhang D."/>
            <person name="Zheng J."/>
            <person name="Liu S."/>
            <person name="He W."/>
        </authorList>
    </citation>
    <scope>NUCLEOTIDE SEQUENCE</scope>
    <source>
        <strain evidence="4">FXH-223</strain>
    </source>
</reference>
<keyword evidence="2" id="KW-0067">ATP-binding</keyword>
<organism evidence="4 5">
    <name type="scientific">Alloalcanivorax marinus</name>
    <dbReference type="NCBI Taxonomy" id="1177169"/>
    <lineage>
        <taxon>Bacteria</taxon>
        <taxon>Pseudomonadati</taxon>
        <taxon>Pseudomonadota</taxon>
        <taxon>Gammaproteobacteria</taxon>
        <taxon>Oceanospirillales</taxon>
        <taxon>Alcanivoracaceae</taxon>
        <taxon>Alloalcanivorax</taxon>
    </lineage>
</organism>
<dbReference type="Pfam" id="PF02661">
    <property type="entry name" value="Fic"/>
    <property type="match status" value="1"/>
</dbReference>
<dbReference type="InterPro" id="IPR003812">
    <property type="entry name" value="Fido"/>
</dbReference>
<comment type="caution">
    <text evidence="4">The sequence shown here is derived from an EMBL/GenBank/DDBJ whole genome shotgun (WGS) entry which is preliminary data.</text>
</comment>
<accession>A0A9Q3YQ38</accession>
<protein>
    <submittedName>
        <fullName evidence="4">Fic family protein</fullName>
    </submittedName>
</protein>
<dbReference type="InterPro" id="IPR040198">
    <property type="entry name" value="Fido_containing"/>
</dbReference>
<dbReference type="PROSITE" id="PS51459">
    <property type="entry name" value="FIDO"/>
    <property type="match status" value="1"/>
</dbReference>
<keyword evidence="2" id="KW-0547">Nucleotide-binding</keyword>
<evidence type="ECO:0000256" key="2">
    <source>
        <dbReference type="PIRSR" id="PIRSR640198-2"/>
    </source>
</evidence>
<name>A0A9Q3YQ38_9GAMM</name>
<sequence>MTNSILDLTPFLPGDAQLGQSGLADKALALNRQAAALAGQLHPLTAKTLRTHMAVINSYYSNLIEGNRTLPHQIREAQRGDFSADPATRDLQQESLAHIQVQARLAGLPPEQKDPFQADTLKWIHYEFYAALPEHQRFIRDPQTGEEERLEPGQYRRRQVRVGRHIPPPAEALPVMMDSFLEQYRPERLPGTRKIIAVMAAHHRLLWIHPFLDGNGRAVRLWTDEALKAAGLDSVGVWCLSRGLARAADRYKALLSSADQPRRGDRDGRGSLSEAALVAFCDFMLDQALDQVGYVSGLLDLGNLRRRFRSYVQARNDGRVPGCPGPLKPAAARVLFAAFQSGELDRGEALELAGQNSERNSRRLISQLRDEGLLSETNNRSPLRWAIPEHAEPWYFPELAPQQPSL</sequence>
<proteinExistence type="predicted"/>
<dbReference type="GO" id="GO:0005524">
    <property type="term" value="F:ATP binding"/>
    <property type="evidence" value="ECO:0007669"/>
    <property type="project" value="UniProtKB-KW"/>
</dbReference>
<dbReference type="PANTHER" id="PTHR13504:SF38">
    <property type="entry name" value="FIDO DOMAIN-CONTAINING PROTEIN"/>
    <property type="match status" value="1"/>
</dbReference>
<dbReference type="RefSeq" id="WP_204427059.1">
    <property type="nucleotide sequence ID" value="NZ_JADDOL010000003.1"/>
</dbReference>
<dbReference type="SUPFAM" id="SSF140931">
    <property type="entry name" value="Fic-like"/>
    <property type="match status" value="1"/>
</dbReference>
<dbReference type="EMBL" id="JAJGNA010000001">
    <property type="protein sequence ID" value="MCC4307248.1"/>
    <property type="molecule type" value="Genomic_DNA"/>
</dbReference>
<evidence type="ECO:0000256" key="1">
    <source>
        <dbReference type="PIRSR" id="PIRSR640198-1"/>
    </source>
</evidence>
<feature type="binding site" evidence="2">
    <location>
        <begin position="162"/>
        <end position="165"/>
    </location>
    <ligand>
        <name>ATP</name>
        <dbReference type="ChEBI" id="CHEBI:30616"/>
    </ligand>
</feature>
<dbReference type="Proteomes" id="UP001108027">
    <property type="component" value="Unassembled WGS sequence"/>
</dbReference>
<evidence type="ECO:0000313" key="5">
    <source>
        <dbReference type="Proteomes" id="UP001108027"/>
    </source>
</evidence>
<evidence type="ECO:0000313" key="4">
    <source>
        <dbReference type="EMBL" id="MCC4307248.1"/>
    </source>
</evidence>
<feature type="active site" evidence="1">
    <location>
        <position position="209"/>
    </location>
</feature>
<feature type="domain" description="Fido" evidence="3">
    <location>
        <begin position="116"/>
        <end position="286"/>
    </location>
</feature>